<dbReference type="AlphaFoldDB" id="A0A127MZ48"/>
<dbReference type="EMBL" id="CP015878">
    <property type="protein sequence ID" value="ANI17118.1"/>
    <property type="molecule type" value="Genomic_DNA"/>
</dbReference>
<gene>
    <name evidence="2" type="ORF">A9C11_25435</name>
</gene>
<comment type="function">
    <text evidence="1">May be involved in the biosynthesis of molybdopterin.</text>
</comment>
<dbReference type="PANTHER" id="PTHR43232">
    <property type="entry name" value="MOLYBDENUM COFACTOR BIOSYNTHESIS PROTEIN B"/>
    <property type="match status" value="1"/>
</dbReference>
<dbReference type="InterPro" id="IPR013484">
    <property type="entry name" value="MoaB_proteobac"/>
</dbReference>
<dbReference type="GeneID" id="72998039"/>
<keyword evidence="1" id="KW-0501">Molybdenum cofactor biosynthesis</keyword>
<accession>A0A127MZ48</accession>
<dbReference type="CDD" id="cd00886">
    <property type="entry name" value="MogA_MoaB"/>
    <property type="match status" value="1"/>
</dbReference>
<dbReference type="InterPro" id="IPR012245">
    <property type="entry name" value="MoaB"/>
</dbReference>
<dbReference type="Gene3D" id="3.40.980.10">
    <property type="entry name" value="MoaB/Mog-like domain"/>
    <property type="match status" value="1"/>
</dbReference>
<dbReference type="GO" id="GO:0005829">
    <property type="term" value="C:cytosol"/>
    <property type="evidence" value="ECO:0007669"/>
    <property type="project" value="TreeGrafter"/>
</dbReference>
<proteinExistence type="inferred from homology"/>
<dbReference type="PANTHER" id="PTHR43232:SF2">
    <property type="entry name" value="MOLYBDENUM COFACTOR BIOSYNTHESIS PROTEIN B"/>
    <property type="match status" value="1"/>
</dbReference>
<dbReference type="Pfam" id="PF00994">
    <property type="entry name" value="MoCF_biosynth"/>
    <property type="match status" value="1"/>
</dbReference>
<protein>
    <recommendedName>
        <fullName evidence="1">Molybdenum cofactor biosynthesis protein B</fullName>
    </recommendedName>
</protein>
<dbReference type="InterPro" id="IPR036425">
    <property type="entry name" value="MoaB/Mog-like_dom_sf"/>
</dbReference>
<dbReference type="GO" id="GO:0006777">
    <property type="term" value="P:Mo-molybdopterin cofactor biosynthetic process"/>
    <property type="evidence" value="ECO:0007669"/>
    <property type="project" value="UniProtKB-UniRule"/>
</dbReference>
<name>A0A127MZ48_9PSED</name>
<comment type="similarity">
    <text evidence="1">Belongs to the MoaB/Mog family.</text>
</comment>
<dbReference type="Proteomes" id="UP000077748">
    <property type="component" value="Chromosome"/>
</dbReference>
<dbReference type="STRING" id="53408.A9C11_25435"/>
<evidence type="ECO:0000256" key="1">
    <source>
        <dbReference type="PIRNR" id="PIRNR006443"/>
    </source>
</evidence>
<dbReference type="RefSeq" id="WP_009616095.1">
    <property type="nucleotide sequence ID" value="NZ_BDGS01000001.1"/>
</dbReference>
<dbReference type="NCBIfam" id="TIGR02667">
    <property type="entry name" value="moaB_proteo"/>
    <property type="match status" value="1"/>
</dbReference>
<dbReference type="UniPathway" id="UPA00344"/>
<organism evidence="2 3">
    <name type="scientific">Pseudomonas citronellolis</name>
    <dbReference type="NCBI Taxonomy" id="53408"/>
    <lineage>
        <taxon>Bacteria</taxon>
        <taxon>Pseudomonadati</taxon>
        <taxon>Pseudomonadota</taxon>
        <taxon>Gammaproteobacteria</taxon>
        <taxon>Pseudomonadales</taxon>
        <taxon>Pseudomonadaceae</taxon>
        <taxon>Pseudomonas</taxon>
    </lineage>
</organism>
<dbReference type="PIRSF" id="PIRSF006443">
    <property type="entry name" value="MoaB"/>
    <property type="match status" value="1"/>
</dbReference>
<sequence length="190" mass="20161">MSHLATQDFQSLQIAVLTVSDTRTLQTDDSGQTLADALREAGHVLAERRLVVDDIHQIRAVVCAWIADPRIQVGLITGGTGFTARDNTPQAVEPLLERRVEGFGELFRQVSLGEIGTSSIQSRALAGVTNGTLVCCLPGSPGACRTAWREILAAQLDSRTRPCNFVPHLKTPPRPEGGCGGGACACGSRS</sequence>
<dbReference type="SUPFAM" id="SSF53218">
    <property type="entry name" value="Molybdenum cofactor biosynthesis proteins"/>
    <property type="match status" value="1"/>
</dbReference>
<dbReference type="InterPro" id="IPR001453">
    <property type="entry name" value="MoaB/Mog_dom"/>
</dbReference>
<evidence type="ECO:0000313" key="2">
    <source>
        <dbReference type="EMBL" id="ANI17118.1"/>
    </source>
</evidence>
<reference evidence="2 3" key="1">
    <citation type="submission" date="2016-05" db="EMBL/GenBank/DDBJ databases">
        <title>Genome Sequence of Pseudomonas citronellolis Strain SJTE-3, an Estrogens and Persistent Organic Pollutants degradation strain.</title>
        <authorList>
            <person name="Liang R."/>
        </authorList>
    </citation>
    <scope>NUCLEOTIDE SEQUENCE [LARGE SCALE GENOMIC DNA]</scope>
    <source>
        <strain evidence="2 3">SJTE-3</strain>
    </source>
</reference>
<dbReference type="SMART" id="SM00852">
    <property type="entry name" value="MoCF_biosynth"/>
    <property type="match status" value="1"/>
</dbReference>
<dbReference type="KEGG" id="pcq:PcP3B5_50620"/>
<evidence type="ECO:0000313" key="3">
    <source>
        <dbReference type="Proteomes" id="UP000077748"/>
    </source>
</evidence>
<dbReference type="NCBIfam" id="TIGR00177">
    <property type="entry name" value="molyb_syn"/>
    <property type="match status" value="1"/>
</dbReference>
<comment type="pathway">
    <text evidence="1">Cofactor biosynthesis; molybdopterin biosynthesis.</text>
</comment>